<dbReference type="Proteomes" id="UP000823616">
    <property type="component" value="Unassembled WGS sequence"/>
</dbReference>
<dbReference type="EMBL" id="JADIMS010000134">
    <property type="protein sequence ID" value="MBO8450867.1"/>
    <property type="molecule type" value="Genomic_DNA"/>
</dbReference>
<keyword evidence="3" id="KW-0812">Transmembrane</keyword>
<proteinExistence type="predicted"/>
<evidence type="ECO:0000256" key="2">
    <source>
        <dbReference type="SAM" id="MobiDB-lite"/>
    </source>
</evidence>
<evidence type="ECO:0000256" key="3">
    <source>
        <dbReference type="SAM" id="Phobius"/>
    </source>
</evidence>
<feature type="region of interest" description="Disordered" evidence="2">
    <location>
        <begin position="171"/>
        <end position="192"/>
    </location>
</feature>
<feature type="region of interest" description="Disordered" evidence="2">
    <location>
        <begin position="702"/>
        <end position="721"/>
    </location>
</feature>
<accession>A0A9D9EN30</accession>
<keyword evidence="1" id="KW-0175">Coiled coil</keyword>
<name>A0A9D9EN30_9SPIR</name>
<dbReference type="InterPro" id="IPR019934">
    <property type="entry name" value="CHP03545"/>
</dbReference>
<evidence type="ECO:0000313" key="4">
    <source>
        <dbReference type="EMBL" id="MBO8450867.1"/>
    </source>
</evidence>
<sequence length="731" mass="79335">MPADREFVDGLFAREEKTTPKGKTLVFRRVPDAAHIPLQDCKRLKKLGKAVKKQRHGRVRLLYIALVFAAFAAILCVIGLFRNRIARAAVTAAMQGIFGAKCDIGRIDLDIFHTRFTIEDLAVADKNEPMKNLFEVGRFDLYFNLLELTRGKLVSENMELTGVTWGTVRETSGALPEKEKKDPDDPDETGESFSFREAASSAAQALNLDAGMAALADQYDPRKILEREIASLRTPPLLQDIRREVPALITKWQGQYESVMEITDTTMEDIERIRSIPFDEIDSAEEVAGLLVTVREISERTKNTVNTTAAIAESLQTDAGAVQRLGEEAQAAVQADTAYLAGVADRITDFDLDAGKNLISGVLETFFRGMLDEYYPLVQRGVSLMQEMQNSRDEKKAEEERELSLEERSSLLERLPGRTFTFGRSAPALWLKNIALSCGNEALAFSGGGSVTNITSDADQLGLPASVQLDVAKDAFQAGISGTLDFRSAAAETARLDFTADGTEISVPSGGITGVPALDSPAVISGSLGIAPDGGTTVETGMDLSSVVFTLEPFEPEFLYSLYGGVLSGITDFSVDMRASVSPDWHLDLDVSTDADEAVASAVRSQATALVSRVKERVREESSAYLASLTEQYSGEIQAFTSAVAGIQERFRSLEDIDTLVQERLEELEEKAKVYAAEKAAEALAPVQDAVESAVQDALDKLPVPVPSGGGTTEDKGESAGRLLDGLRKLF</sequence>
<reference evidence="4" key="2">
    <citation type="journal article" date="2021" name="PeerJ">
        <title>Extensive microbial diversity within the chicken gut microbiome revealed by metagenomics and culture.</title>
        <authorList>
            <person name="Gilroy R."/>
            <person name="Ravi A."/>
            <person name="Getino M."/>
            <person name="Pursley I."/>
            <person name="Horton D.L."/>
            <person name="Alikhan N.F."/>
            <person name="Baker D."/>
            <person name="Gharbi K."/>
            <person name="Hall N."/>
            <person name="Watson M."/>
            <person name="Adriaenssens E.M."/>
            <person name="Foster-Nyarko E."/>
            <person name="Jarju S."/>
            <person name="Secka A."/>
            <person name="Antonio M."/>
            <person name="Oren A."/>
            <person name="Chaudhuri R.R."/>
            <person name="La Ragione R."/>
            <person name="Hildebrand F."/>
            <person name="Pallen M.J."/>
        </authorList>
    </citation>
    <scope>NUCLEOTIDE SEQUENCE</scope>
    <source>
        <strain evidence="4">B3-4054</strain>
    </source>
</reference>
<feature type="transmembrane region" description="Helical" evidence="3">
    <location>
        <begin position="61"/>
        <end position="81"/>
    </location>
</feature>
<keyword evidence="3" id="KW-1133">Transmembrane helix</keyword>
<reference evidence="4" key="1">
    <citation type="submission" date="2020-10" db="EMBL/GenBank/DDBJ databases">
        <authorList>
            <person name="Gilroy R."/>
        </authorList>
    </citation>
    <scope>NUCLEOTIDE SEQUENCE</scope>
    <source>
        <strain evidence="4">B3-4054</strain>
    </source>
</reference>
<protein>
    <submittedName>
        <fullName evidence="4">TIGR03545 family protein</fullName>
    </submittedName>
</protein>
<evidence type="ECO:0000313" key="5">
    <source>
        <dbReference type="Proteomes" id="UP000823616"/>
    </source>
</evidence>
<dbReference type="NCBIfam" id="TIGR03545">
    <property type="entry name" value="TIGR03545 family protein"/>
    <property type="match status" value="1"/>
</dbReference>
<feature type="coiled-coil region" evidence="1">
    <location>
        <begin position="651"/>
        <end position="685"/>
    </location>
</feature>
<comment type="caution">
    <text evidence="4">The sequence shown here is derived from an EMBL/GenBank/DDBJ whole genome shotgun (WGS) entry which is preliminary data.</text>
</comment>
<keyword evidence="3" id="KW-0472">Membrane</keyword>
<organism evidence="4 5">
    <name type="scientific">Candidatus Avitreponema avistercoris</name>
    <dbReference type="NCBI Taxonomy" id="2840705"/>
    <lineage>
        <taxon>Bacteria</taxon>
        <taxon>Pseudomonadati</taxon>
        <taxon>Spirochaetota</taxon>
        <taxon>Spirochaetia</taxon>
        <taxon>Spirochaetales</taxon>
        <taxon>Candidatus Avitreponema</taxon>
    </lineage>
</organism>
<gene>
    <name evidence="4" type="ORF">IAA96_07150</name>
</gene>
<evidence type="ECO:0000256" key="1">
    <source>
        <dbReference type="SAM" id="Coils"/>
    </source>
</evidence>
<dbReference type="AlphaFoldDB" id="A0A9D9EN30"/>